<organism evidence="1 2">
    <name type="scientific">Muricoccus vinaceus</name>
    <dbReference type="NCBI Taxonomy" id="424704"/>
    <lineage>
        <taxon>Bacteria</taxon>
        <taxon>Pseudomonadati</taxon>
        <taxon>Pseudomonadota</taxon>
        <taxon>Alphaproteobacteria</taxon>
        <taxon>Acetobacterales</taxon>
        <taxon>Roseomonadaceae</taxon>
        <taxon>Muricoccus</taxon>
    </lineage>
</organism>
<reference evidence="1 2" key="1">
    <citation type="submission" date="2024-09" db="EMBL/GenBank/DDBJ databases">
        <authorList>
            <person name="Sun Q."/>
            <person name="Mori K."/>
        </authorList>
    </citation>
    <scope>NUCLEOTIDE SEQUENCE [LARGE SCALE GENOMIC DNA]</scope>
    <source>
        <strain evidence="1 2">CCM 7468</strain>
    </source>
</reference>
<protein>
    <submittedName>
        <fullName evidence="1">Uncharacterized protein</fullName>
    </submittedName>
</protein>
<dbReference type="Proteomes" id="UP001589789">
    <property type="component" value="Unassembled WGS sequence"/>
</dbReference>
<gene>
    <name evidence="1" type="ORF">ACFFIC_11030</name>
</gene>
<dbReference type="RefSeq" id="WP_377050216.1">
    <property type="nucleotide sequence ID" value="NZ_JBHLVZ010000023.1"/>
</dbReference>
<evidence type="ECO:0000313" key="1">
    <source>
        <dbReference type="EMBL" id="MFC0386072.1"/>
    </source>
</evidence>
<sequence>MINLVALKPGDTVQLKDGSTGEVVENPQDGMWIMIRYIVSPADPDLVGTEELCHAEQVADAG</sequence>
<accession>A0ABV6IR83</accession>
<comment type="caution">
    <text evidence="1">The sequence shown here is derived from an EMBL/GenBank/DDBJ whole genome shotgun (WGS) entry which is preliminary data.</text>
</comment>
<proteinExistence type="predicted"/>
<evidence type="ECO:0000313" key="2">
    <source>
        <dbReference type="Proteomes" id="UP001589789"/>
    </source>
</evidence>
<dbReference type="EMBL" id="JBHLVZ010000023">
    <property type="protein sequence ID" value="MFC0386072.1"/>
    <property type="molecule type" value="Genomic_DNA"/>
</dbReference>
<keyword evidence="2" id="KW-1185">Reference proteome</keyword>
<name>A0ABV6IR83_9PROT</name>